<reference evidence="1" key="1">
    <citation type="submission" date="2020-03" db="EMBL/GenBank/DDBJ databases">
        <title>The deep terrestrial virosphere.</title>
        <authorList>
            <person name="Holmfeldt K."/>
            <person name="Nilsson E."/>
            <person name="Simone D."/>
            <person name="Lopez-Fernandez M."/>
            <person name="Wu X."/>
            <person name="de Brujin I."/>
            <person name="Lundin D."/>
            <person name="Andersson A."/>
            <person name="Bertilsson S."/>
            <person name="Dopson M."/>
        </authorList>
    </citation>
    <scope>NUCLEOTIDE SEQUENCE</scope>
    <source>
        <strain evidence="1">MM415B03268</strain>
    </source>
</reference>
<dbReference type="AlphaFoldDB" id="A0A6M3LAH0"/>
<organism evidence="1">
    <name type="scientific">viral metagenome</name>
    <dbReference type="NCBI Taxonomy" id="1070528"/>
    <lineage>
        <taxon>unclassified sequences</taxon>
        <taxon>metagenomes</taxon>
        <taxon>organismal metagenomes</taxon>
    </lineage>
</organism>
<accession>A0A6M3LAH0</accession>
<sequence>MADFPRTVLPASVTMPHVPGGLVSTGRTGKVQLRSEVSAGRVWQEMWPVLPAGNADVQALVTFVEKTYNLGETCDLVHYLLPGSGRAANGAGGGSPVVDGAAEAGSSIDTHSWTNDVTGVVKAGDVIKIAGLNQLFRITADANSGATTGPATLYINPPILVGSSPADHAAITYSGCKLRAYIAEYSPLPAAGPDEFIAGFSVTFVEAP</sequence>
<name>A0A6M3LAH0_9ZZZZ</name>
<dbReference type="EMBL" id="MT143009">
    <property type="protein sequence ID" value="QJA91730.1"/>
    <property type="molecule type" value="Genomic_DNA"/>
</dbReference>
<evidence type="ECO:0000313" key="1">
    <source>
        <dbReference type="EMBL" id="QJA91730.1"/>
    </source>
</evidence>
<protein>
    <submittedName>
        <fullName evidence="1">Putative capsid protein</fullName>
    </submittedName>
</protein>
<gene>
    <name evidence="1" type="ORF">MM415B03268_0009</name>
</gene>
<proteinExistence type="predicted"/>